<dbReference type="GO" id="GO:0016301">
    <property type="term" value="F:kinase activity"/>
    <property type="evidence" value="ECO:0007669"/>
    <property type="project" value="UniProtKB-KW"/>
</dbReference>
<dbReference type="Pfam" id="PF01872">
    <property type="entry name" value="RibD_C"/>
    <property type="match status" value="1"/>
</dbReference>
<proteinExistence type="predicted"/>
<gene>
    <name evidence="2" type="ORF">AMRN_0574</name>
    <name evidence="3" type="ORF">CPH92_09435</name>
</gene>
<dbReference type="InterPro" id="IPR002734">
    <property type="entry name" value="RibDG_C"/>
</dbReference>
<evidence type="ECO:0000313" key="5">
    <source>
        <dbReference type="Proteomes" id="UP000264693"/>
    </source>
</evidence>
<dbReference type="RefSeq" id="WP_099311473.1">
    <property type="nucleotide sequence ID" value="NZ_CP032101.1"/>
</dbReference>
<reference evidence="3" key="2">
    <citation type="submission" date="2017-09" db="EMBL/GenBank/DDBJ databases">
        <authorList>
            <person name="Perez-Cataluna A."/>
            <person name="Figueras M.J."/>
            <person name="Salas-Masso N."/>
        </authorList>
    </citation>
    <scope>NUCLEOTIDE SEQUENCE</scope>
    <source>
        <strain evidence="3">CECT 7727</strain>
    </source>
</reference>
<protein>
    <submittedName>
        <fullName evidence="3">Diacylglycerol kinase</fullName>
    </submittedName>
    <submittedName>
        <fullName evidence="2">Dihydrofolate reductase</fullName>
    </submittedName>
</protein>
<evidence type="ECO:0000259" key="1">
    <source>
        <dbReference type="Pfam" id="PF01872"/>
    </source>
</evidence>
<dbReference type="GO" id="GO:0009231">
    <property type="term" value="P:riboflavin biosynthetic process"/>
    <property type="evidence" value="ECO:0007669"/>
    <property type="project" value="InterPro"/>
</dbReference>
<name>A0A347TIB3_9BACT</name>
<dbReference type="KEGG" id="amar:AMRN_0574"/>
<keyword evidence="3" id="KW-0808">Transferase</keyword>
<organism evidence="2 5">
    <name type="scientific">Malaciobacter marinus</name>
    <dbReference type="NCBI Taxonomy" id="505249"/>
    <lineage>
        <taxon>Bacteria</taxon>
        <taxon>Pseudomonadati</taxon>
        <taxon>Campylobacterota</taxon>
        <taxon>Epsilonproteobacteria</taxon>
        <taxon>Campylobacterales</taxon>
        <taxon>Arcobacteraceae</taxon>
        <taxon>Malaciobacter</taxon>
    </lineage>
</organism>
<dbReference type="Gene3D" id="3.40.430.10">
    <property type="entry name" value="Dihydrofolate Reductase, subunit A"/>
    <property type="match status" value="1"/>
</dbReference>
<dbReference type="GO" id="GO:0008703">
    <property type="term" value="F:5-amino-6-(5-phosphoribosylamino)uracil reductase activity"/>
    <property type="evidence" value="ECO:0007669"/>
    <property type="project" value="InterPro"/>
</dbReference>
<dbReference type="PANTHER" id="PTHR38011">
    <property type="entry name" value="DIHYDROFOLATE REDUCTASE FAMILY PROTEIN (AFU_ORTHOLOGUE AFUA_8G06820)"/>
    <property type="match status" value="1"/>
</dbReference>
<evidence type="ECO:0000313" key="2">
    <source>
        <dbReference type="EMBL" id="AXX86341.1"/>
    </source>
</evidence>
<keyword evidence="3" id="KW-0418">Kinase</keyword>
<dbReference type="Proteomes" id="UP000224740">
    <property type="component" value="Unassembled WGS sequence"/>
</dbReference>
<dbReference type="InterPro" id="IPR050765">
    <property type="entry name" value="Riboflavin_Biosynth_HTPR"/>
</dbReference>
<reference evidence="4" key="1">
    <citation type="submission" date="2017-09" db="EMBL/GenBank/DDBJ databases">
        <title>Arcobacter canalis sp. nov., a new species isolated from a water canal contaminated with urban sewage.</title>
        <authorList>
            <person name="Perez-Cataluna A."/>
            <person name="Salas-Masso N."/>
            <person name="Figueras M.J."/>
        </authorList>
    </citation>
    <scope>NUCLEOTIDE SEQUENCE [LARGE SCALE GENOMIC DNA]</scope>
    <source>
        <strain evidence="4">CECT 7727</strain>
    </source>
</reference>
<evidence type="ECO:0000313" key="3">
    <source>
        <dbReference type="EMBL" id="PHO14930.1"/>
    </source>
</evidence>
<dbReference type="Proteomes" id="UP000264693">
    <property type="component" value="Chromosome"/>
</dbReference>
<dbReference type="EMBL" id="CP032101">
    <property type="protein sequence ID" value="AXX86341.1"/>
    <property type="molecule type" value="Genomic_DNA"/>
</dbReference>
<dbReference type="AlphaFoldDB" id="A0A347TIB3"/>
<accession>A0A347TIB3</accession>
<sequence length="178" mass="20559">MFSNKVYIAVSLDGYISHKNNSVKWLDIVPMDKKIEIEFLDFMNSIDCVVMGKNTFNVVKSFNDKWPYNKKVFVLSSSMKSIPKGYEDKIELLNMKPSILVNFLNNKGYKKLYIDGGKTIQNFLEEDLIDEMTISTIPVLLGEGKPLFSKLTKSKLFKVINTRVVAQFYTQTVYKKQK</sequence>
<reference evidence="2 5" key="3">
    <citation type="submission" date="2018-08" db="EMBL/GenBank/DDBJ databases">
        <title>Complete genome of the Arcobacter marinus type strain JCM 15502.</title>
        <authorList>
            <person name="Miller W.G."/>
            <person name="Yee E."/>
            <person name="Huynh S."/>
            <person name="Parker C.T."/>
        </authorList>
    </citation>
    <scope>NUCLEOTIDE SEQUENCE [LARGE SCALE GENOMIC DNA]</scope>
    <source>
        <strain evidence="2 5">JCM 15502</strain>
    </source>
</reference>
<evidence type="ECO:0000313" key="4">
    <source>
        <dbReference type="Proteomes" id="UP000224740"/>
    </source>
</evidence>
<dbReference type="PANTHER" id="PTHR38011:SF11">
    <property type="entry name" value="2,5-DIAMINO-6-RIBOSYLAMINO-4(3H)-PYRIMIDINONE 5'-PHOSPHATE REDUCTASE"/>
    <property type="match status" value="1"/>
</dbReference>
<dbReference type="SUPFAM" id="SSF53597">
    <property type="entry name" value="Dihydrofolate reductase-like"/>
    <property type="match status" value="1"/>
</dbReference>
<keyword evidence="4" id="KW-1185">Reference proteome</keyword>
<dbReference type="EMBL" id="NXAO01000045">
    <property type="protein sequence ID" value="PHO14930.1"/>
    <property type="molecule type" value="Genomic_DNA"/>
</dbReference>
<feature type="domain" description="Bacterial bifunctional deaminase-reductase C-terminal" evidence="1">
    <location>
        <begin position="8"/>
        <end position="155"/>
    </location>
</feature>
<dbReference type="InterPro" id="IPR024072">
    <property type="entry name" value="DHFR-like_dom_sf"/>
</dbReference>